<comment type="caution">
    <text evidence="2">The sequence shown here is derived from an EMBL/GenBank/DDBJ whole genome shotgun (WGS) entry which is preliminary data.</text>
</comment>
<keyword evidence="1" id="KW-1133">Transmembrane helix</keyword>
<feature type="transmembrane region" description="Helical" evidence="1">
    <location>
        <begin position="57"/>
        <end position="78"/>
    </location>
</feature>
<feature type="transmembrane region" description="Helical" evidence="1">
    <location>
        <begin position="90"/>
        <end position="112"/>
    </location>
</feature>
<evidence type="ECO:0000313" key="2">
    <source>
        <dbReference type="EMBL" id="TYP75093.1"/>
    </source>
</evidence>
<proteinExistence type="predicted"/>
<sequence>MKIFVFLLAWFMSVVAMSSFSTLMGHIFDSEFREEIILSKLISGNSFNQKDHSVYSILGWFIHFLVGGLFLYVYAIIWEWNLANLPLWETIVFGSVIGFLGIIGWSITFKIYHDPPKINFKGYYIQLFFAHIVFSLVAMIVFQWLR</sequence>
<keyword evidence="3" id="KW-1185">Reference proteome</keyword>
<dbReference type="OrthoDB" id="673991at2"/>
<gene>
    <name evidence="2" type="ORF">BD809_103156</name>
</gene>
<dbReference type="AlphaFoldDB" id="A0A5S5CAT3"/>
<accession>A0A5S5CAT3</accession>
<protein>
    <recommendedName>
        <fullName evidence="4">DUF2938 family protein</fullName>
    </recommendedName>
</protein>
<keyword evidence="1" id="KW-0812">Transmembrane</keyword>
<reference evidence="2 3" key="1">
    <citation type="submission" date="2019-07" db="EMBL/GenBank/DDBJ databases">
        <title>Genomic Encyclopedia of Archaeal and Bacterial Type Strains, Phase II (KMG-II): from individual species to whole genera.</title>
        <authorList>
            <person name="Goeker M."/>
        </authorList>
    </citation>
    <scope>NUCLEOTIDE SEQUENCE [LARGE SCALE GENOMIC DNA]</scope>
    <source>
        <strain evidence="2 3">DSM 17527</strain>
    </source>
</reference>
<keyword evidence="1" id="KW-0472">Membrane</keyword>
<evidence type="ECO:0008006" key="4">
    <source>
        <dbReference type="Google" id="ProtNLM"/>
    </source>
</evidence>
<organism evidence="2 3">
    <name type="scientific">Aquimarina intermedia</name>
    <dbReference type="NCBI Taxonomy" id="350814"/>
    <lineage>
        <taxon>Bacteria</taxon>
        <taxon>Pseudomonadati</taxon>
        <taxon>Bacteroidota</taxon>
        <taxon>Flavobacteriia</taxon>
        <taxon>Flavobacteriales</taxon>
        <taxon>Flavobacteriaceae</taxon>
        <taxon>Aquimarina</taxon>
    </lineage>
</organism>
<evidence type="ECO:0000256" key="1">
    <source>
        <dbReference type="SAM" id="Phobius"/>
    </source>
</evidence>
<name>A0A5S5CAT3_9FLAO</name>
<dbReference type="RefSeq" id="WP_148782094.1">
    <property type="nucleotide sequence ID" value="NZ_VNHU01000003.1"/>
</dbReference>
<dbReference type="EMBL" id="VNHU01000003">
    <property type="protein sequence ID" value="TYP75093.1"/>
    <property type="molecule type" value="Genomic_DNA"/>
</dbReference>
<feature type="transmembrane region" description="Helical" evidence="1">
    <location>
        <begin position="124"/>
        <end position="145"/>
    </location>
</feature>
<dbReference type="Proteomes" id="UP000324376">
    <property type="component" value="Unassembled WGS sequence"/>
</dbReference>
<evidence type="ECO:0000313" key="3">
    <source>
        <dbReference type="Proteomes" id="UP000324376"/>
    </source>
</evidence>